<organism evidence="1 2">
    <name type="scientific">Stenotrophomonas forensis</name>
    <dbReference type="NCBI Taxonomy" id="2871169"/>
    <lineage>
        <taxon>Bacteria</taxon>
        <taxon>Pseudomonadati</taxon>
        <taxon>Pseudomonadota</taxon>
        <taxon>Gammaproteobacteria</taxon>
        <taxon>Lysobacterales</taxon>
        <taxon>Lysobacteraceae</taxon>
        <taxon>Stenotrophomonas</taxon>
        <taxon>Stenotrophomonas maltophilia group</taxon>
    </lineage>
</organism>
<sequence length="140" mass="15586">MQIEKNRSNLGALGNALFEVLGNDVLAHYRIRTLGDSKVVIDGIRYEDEIKAYSSIPGFLLIAVESHPADRLQRINAKSGEDKDPGHTNLQALRRMDGARSEVQVPLLMEMAHVRIQNNGNLAALRANVHEIMKPRAPPR</sequence>
<dbReference type="InterPro" id="IPR027417">
    <property type="entry name" value="P-loop_NTPase"/>
</dbReference>
<accession>A0ABY7Y0S5</accession>
<proteinExistence type="predicted"/>
<dbReference type="EMBL" id="CP082270">
    <property type="protein sequence ID" value="WDM63576.1"/>
    <property type="molecule type" value="Genomic_DNA"/>
</dbReference>
<keyword evidence="2" id="KW-1185">Reference proteome</keyword>
<dbReference type="Proteomes" id="UP001216828">
    <property type="component" value="Chromosome"/>
</dbReference>
<name>A0ABY7Y0S5_9GAMM</name>
<gene>
    <name evidence="1" type="ORF">K5L94_21170</name>
</gene>
<evidence type="ECO:0008006" key="3">
    <source>
        <dbReference type="Google" id="ProtNLM"/>
    </source>
</evidence>
<reference evidence="1 2" key="1">
    <citation type="submission" date="2021-08" db="EMBL/GenBank/DDBJ databases">
        <title>Stenotrophomonas forensis sp. nov., isolated from contaminated viral transport media.</title>
        <authorList>
            <person name="Nguyen S.V."/>
            <person name="Edwards D."/>
            <person name="Scott S."/>
            <person name="Doss J."/>
            <person name="Merid S."/>
            <person name="Zelaya E."/>
            <person name="Maza C."/>
            <person name="Mann M."/>
            <person name="Hamilton B."/>
            <person name="Blackwell R."/>
            <person name="Tran A."/>
            <person name="Hauser J."/>
        </authorList>
    </citation>
    <scope>NUCLEOTIDE SEQUENCE [LARGE SCALE GENOMIC DNA]</scope>
    <source>
        <strain evidence="1 2">DFS-20110405</strain>
    </source>
</reference>
<protein>
    <recommendedName>
        <fullName evidence="3">Guanylate kinase</fullName>
    </recommendedName>
</protein>
<evidence type="ECO:0000313" key="1">
    <source>
        <dbReference type="EMBL" id="WDM63576.1"/>
    </source>
</evidence>
<dbReference type="PANTHER" id="PTHR41930:SF1">
    <property type="entry name" value="DEPHOSPHO-COA KINASE"/>
    <property type="match status" value="1"/>
</dbReference>
<dbReference type="Gene3D" id="3.40.50.300">
    <property type="entry name" value="P-loop containing nucleotide triphosphate hydrolases"/>
    <property type="match status" value="1"/>
</dbReference>
<evidence type="ECO:0000313" key="2">
    <source>
        <dbReference type="Proteomes" id="UP001216828"/>
    </source>
</evidence>
<dbReference type="RefSeq" id="WP_274511311.1">
    <property type="nucleotide sequence ID" value="NZ_CP082270.1"/>
</dbReference>
<dbReference type="PANTHER" id="PTHR41930">
    <property type="entry name" value="UPF0200 PROTEIN MJ1399"/>
    <property type="match status" value="1"/>
</dbReference>